<reference evidence="1 2" key="1">
    <citation type="submission" date="2019-10" db="EMBL/GenBank/DDBJ databases">
        <title>Epibacterium sp. nov., isolated from seawater.</title>
        <authorList>
            <person name="Zhang X."/>
            <person name="Li N."/>
        </authorList>
    </citation>
    <scope>NUCLEOTIDE SEQUENCE [LARGE SCALE GENOMIC DNA]</scope>
    <source>
        <strain evidence="1 2">SM1979</strain>
    </source>
</reference>
<dbReference type="NCBIfam" id="TIGR01539">
    <property type="entry name" value="portal_lambda"/>
    <property type="match status" value="1"/>
</dbReference>
<dbReference type="GO" id="GO:0005198">
    <property type="term" value="F:structural molecule activity"/>
    <property type="evidence" value="ECO:0007669"/>
    <property type="project" value="InterPro"/>
</dbReference>
<keyword evidence="2" id="KW-1185">Reference proteome</keyword>
<dbReference type="InterPro" id="IPR006429">
    <property type="entry name" value="Phage_lambda_portal"/>
</dbReference>
<proteinExistence type="predicted"/>
<dbReference type="AlphaFoldDB" id="A0A843YIQ3"/>
<organism evidence="1 2">
    <name type="scientific">Tritonibacter litoralis</name>
    <dbReference type="NCBI Taxonomy" id="2662264"/>
    <lineage>
        <taxon>Bacteria</taxon>
        <taxon>Pseudomonadati</taxon>
        <taxon>Pseudomonadota</taxon>
        <taxon>Alphaproteobacteria</taxon>
        <taxon>Rhodobacterales</taxon>
        <taxon>Paracoccaceae</taxon>
        <taxon>Tritonibacter</taxon>
    </lineage>
</organism>
<gene>
    <name evidence="1" type="ORF">GFB49_11610</name>
</gene>
<accession>A0A843YIQ3</accession>
<sequence>MTYPISEGLVLKLWPFARRSEKPASPPSHRREPALSTRSYRAAYPDRLASGFNIFGTTTRDETRREIRGLVGHSRHASHNFDLARSYEMLIRRHAIGPSGIRLQMNVRDPNGSKDTRANATVEAAWTKWGKKGSPTICGNLSWWGLECQIATGIAREGGAFIRMYEGRGYGPFGFQVEPVLFDRLDLDLTQALPGGNYIEAGIEFNQNGRVLAFHIWNKPQSEAHHGTARIRERVPAKNMIYVVVPEEIGQVLGVPRSSTALRLLNMIEGFQESAMAAANYGAAQMLFFEQENAGQQLSAAHENTPIDEIEAGTIGMLPPGVKATWSQSKYPDQAVEPFIWHMTTSAAAGLGVAPESLTGNMKNSSFVTLRAGKGEERDEWRMLQRAIYEGLHDQVFSRWLHLALLTGALALPISKFDKFNAATWRPRGWASVNPKDDANANATALANGDKSLTEICAERGRSFEDVLDERAAEVAAFQKRGLPVPEWLGVLDEGTPGDHDPPQKE</sequence>
<evidence type="ECO:0000313" key="1">
    <source>
        <dbReference type="EMBL" id="MQQ09103.1"/>
    </source>
</evidence>
<comment type="caution">
    <text evidence="1">The sequence shown here is derived from an EMBL/GenBank/DDBJ whole genome shotgun (WGS) entry which is preliminary data.</text>
</comment>
<protein>
    <submittedName>
        <fullName evidence="1">Phage portal protein</fullName>
    </submittedName>
</protein>
<dbReference type="Proteomes" id="UP000444174">
    <property type="component" value="Unassembled WGS sequence"/>
</dbReference>
<dbReference type="Pfam" id="PF05136">
    <property type="entry name" value="Phage_portal_2"/>
    <property type="match status" value="1"/>
</dbReference>
<evidence type="ECO:0000313" key="2">
    <source>
        <dbReference type="Proteomes" id="UP000444174"/>
    </source>
</evidence>
<dbReference type="GO" id="GO:0019068">
    <property type="term" value="P:virion assembly"/>
    <property type="evidence" value="ECO:0007669"/>
    <property type="project" value="InterPro"/>
</dbReference>
<dbReference type="EMBL" id="WIBF01000006">
    <property type="protein sequence ID" value="MQQ09103.1"/>
    <property type="molecule type" value="Genomic_DNA"/>
</dbReference>
<name>A0A843YIQ3_9RHOB</name>